<dbReference type="Pfam" id="PF05949">
    <property type="entry name" value="DUF881"/>
    <property type="match status" value="1"/>
</dbReference>
<keyword evidence="2" id="KW-0175">Coiled coil</keyword>
<keyword evidence="4" id="KW-0812">Transmembrane</keyword>
<protein>
    <recommendedName>
        <fullName evidence="7">Protein ylxX/ylxW</fullName>
    </recommendedName>
</protein>
<name>A0A430FTK8_9BIFI</name>
<keyword evidence="6" id="KW-1185">Reference proteome</keyword>
<dbReference type="PANTHER" id="PTHR37313">
    <property type="entry name" value="UPF0749 PROTEIN RV1825"/>
    <property type="match status" value="1"/>
</dbReference>
<feature type="transmembrane region" description="Helical" evidence="4">
    <location>
        <begin position="68"/>
        <end position="92"/>
    </location>
</feature>
<dbReference type="Gene3D" id="3.30.70.1880">
    <property type="entry name" value="Protein of unknown function DUF881"/>
    <property type="match status" value="1"/>
</dbReference>
<keyword evidence="4" id="KW-1133">Transmembrane helix</keyword>
<evidence type="ECO:0000256" key="2">
    <source>
        <dbReference type="SAM" id="Coils"/>
    </source>
</evidence>
<reference evidence="5 6" key="1">
    <citation type="submission" date="2018-09" db="EMBL/GenBank/DDBJ databases">
        <title>Characterization of the phylogenetic diversity of five novel species belonging to the genus Bifidobacterium.</title>
        <authorList>
            <person name="Lugli G.A."/>
            <person name="Duranti S."/>
            <person name="Milani C."/>
        </authorList>
    </citation>
    <scope>NUCLEOTIDE SEQUENCE [LARGE SCALE GENOMIC DNA]</scope>
    <source>
        <strain evidence="5 6">2033B</strain>
    </source>
</reference>
<evidence type="ECO:0008006" key="7">
    <source>
        <dbReference type="Google" id="ProtNLM"/>
    </source>
</evidence>
<dbReference type="GO" id="GO:0005886">
    <property type="term" value="C:plasma membrane"/>
    <property type="evidence" value="ECO:0007669"/>
    <property type="project" value="TreeGrafter"/>
</dbReference>
<proteinExistence type="inferred from homology"/>
<evidence type="ECO:0000313" key="6">
    <source>
        <dbReference type="Proteomes" id="UP000287470"/>
    </source>
</evidence>
<dbReference type="PANTHER" id="PTHR37313:SF1">
    <property type="entry name" value="UPF0749 PROTEIN RV1823"/>
    <property type="match status" value="1"/>
</dbReference>
<gene>
    <name evidence="5" type="ORF">D2E24_1222</name>
</gene>
<keyword evidence="4" id="KW-0472">Membrane</keyword>
<comment type="similarity">
    <text evidence="1">Belongs to the UPF0749 family.</text>
</comment>
<evidence type="ECO:0000256" key="4">
    <source>
        <dbReference type="SAM" id="Phobius"/>
    </source>
</evidence>
<dbReference type="AlphaFoldDB" id="A0A430FTK8"/>
<feature type="coiled-coil region" evidence="2">
    <location>
        <begin position="104"/>
        <end position="131"/>
    </location>
</feature>
<sequence length="306" mass="33100">MRRRSVFSREASGLESHHATPASAGGSSRVRRRRAHDDSLRLIDDLTNRPMDPLFSDARLTQRPTTAFGLWSTRIIVFVICVAVGFFGSLFIQQLHTDPRKSVRQNWASELRDLNAKADTLAKEVSGLQAEVSKRAKDLNADGDDTTTLDDEMTNGMLAVTGEGITLTIADPLSAGTDSTDGSLPRENAGTTIRVVTDADLQSFVMLLWQSGAEAIAVNGYRIGVRTSIRTAGQTIMVGVNPVQSPYRIEAIGDRDRLARAVGSDAQPLLYEAFQEAGIYPQVSKSKSLTLDAAASGSLTYARKGD</sequence>
<organism evidence="5 6">
    <name type="scientific">Bifidobacterium samirii</name>
    <dbReference type="NCBI Taxonomy" id="2306974"/>
    <lineage>
        <taxon>Bacteria</taxon>
        <taxon>Bacillati</taxon>
        <taxon>Actinomycetota</taxon>
        <taxon>Actinomycetes</taxon>
        <taxon>Bifidobacteriales</taxon>
        <taxon>Bifidobacteriaceae</taxon>
        <taxon>Bifidobacterium</taxon>
    </lineage>
</organism>
<accession>A0A430FTK8</accession>
<evidence type="ECO:0000256" key="1">
    <source>
        <dbReference type="ARBA" id="ARBA00009108"/>
    </source>
</evidence>
<dbReference type="Proteomes" id="UP000287470">
    <property type="component" value="Unassembled WGS sequence"/>
</dbReference>
<evidence type="ECO:0000256" key="3">
    <source>
        <dbReference type="SAM" id="MobiDB-lite"/>
    </source>
</evidence>
<evidence type="ECO:0000313" key="5">
    <source>
        <dbReference type="EMBL" id="RSX56233.1"/>
    </source>
</evidence>
<dbReference type="EMBL" id="QXGK01000011">
    <property type="protein sequence ID" value="RSX56233.1"/>
    <property type="molecule type" value="Genomic_DNA"/>
</dbReference>
<feature type="region of interest" description="Disordered" evidence="3">
    <location>
        <begin position="1"/>
        <end position="35"/>
    </location>
</feature>
<comment type="caution">
    <text evidence="5">The sequence shown here is derived from an EMBL/GenBank/DDBJ whole genome shotgun (WGS) entry which is preliminary data.</text>
</comment>
<dbReference type="InterPro" id="IPR010273">
    <property type="entry name" value="DUF881"/>
</dbReference>